<dbReference type="InterPro" id="IPR048327">
    <property type="entry name" value="Dyp_perox_N"/>
</dbReference>
<dbReference type="RefSeq" id="WP_205311623.1">
    <property type="nucleotide sequence ID" value="NZ_JAERPS020000004.1"/>
</dbReference>
<gene>
    <name evidence="9" type="ORF">I4W93_011600</name>
</gene>
<name>A0ABS7XAY2_9GAMM</name>
<keyword evidence="2 9" id="KW-0575">Peroxidase</keyword>
<dbReference type="NCBIfam" id="TIGR01413">
    <property type="entry name" value="Dyp_perox_fam"/>
    <property type="match status" value="1"/>
</dbReference>
<keyword evidence="4" id="KW-0560">Oxidoreductase</keyword>
<evidence type="ECO:0000256" key="1">
    <source>
        <dbReference type="ARBA" id="ARBA00001970"/>
    </source>
</evidence>
<evidence type="ECO:0000256" key="4">
    <source>
        <dbReference type="ARBA" id="ARBA00023002"/>
    </source>
</evidence>
<reference evidence="9 10" key="1">
    <citation type="submission" date="2021-08" db="EMBL/GenBank/DDBJ databases">
        <title>Rheinheimera aquimaris sp. nov., isolated from seawater of the East Sea in Korea.</title>
        <authorList>
            <person name="Kim K.H."/>
            <person name="Wenting R."/>
            <person name="Kim K.R."/>
            <person name="Jeon C.O."/>
        </authorList>
    </citation>
    <scope>NUCLEOTIDE SEQUENCE [LARGE SCALE GENOMIC DNA]</scope>
    <source>
        <strain evidence="9 10">MA-13</strain>
    </source>
</reference>
<evidence type="ECO:0000256" key="2">
    <source>
        <dbReference type="ARBA" id="ARBA00022559"/>
    </source>
</evidence>
<dbReference type="Pfam" id="PF20628">
    <property type="entry name" value="Dyp_perox_C"/>
    <property type="match status" value="1"/>
</dbReference>
<accession>A0ABS7XAY2</accession>
<feature type="domain" description="Dyp-type peroxidase N-terminal" evidence="7">
    <location>
        <begin position="49"/>
        <end position="134"/>
    </location>
</feature>
<comment type="similarity">
    <text evidence="6">Belongs to the DyP-type peroxidase family.</text>
</comment>
<dbReference type="PANTHER" id="PTHR30521">
    <property type="entry name" value="DEFERROCHELATASE/PEROXIDASE"/>
    <property type="match status" value="1"/>
</dbReference>
<comment type="caution">
    <text evidence="9">The sequence shown here is derived from an EMBL/GenBank/DDBJ whole genome shotgun (WGS) entry which is preliminary data.</text>
</comment>
<dbReference type="InterPro" id="IPR006314">
    <property type="entry name" value="Dyp_peroxidase"/>
</dbReference>
<dbReference type="EMBL" id="JAERPS020000004">
    <property type="protein sequence ID" value="MBZ9612240.1"/>
    <property type="molecule type" value="Genomic_DNA"/>
</dbReference>
<protein>
    <submittedName>
        <fullName evidence="9">Dyp-type peroxidase</fullName>
    </submittedName>
</protein>
<keyword evidence="3" id="KW-0479">Metal-binding</keyword>
<dbReference type="InterPro" id="IPR048328">
    <property type="entry name" value="Dyp_perox_C"/>
</dbReference>
<evidence type="ECO:0000259" key="7">
    <source>
        <dbReference type="Pfam" id="PF04261"/>
    </source>
</evidence>
<evidence type="ECO:0000256" key="6">
    <source>
        <dbReference type="ARBA" id="ARBA00025737"/>
    </source>
</evidence>
<dbReference type="InterPro" id="IPR011008">
    <property type="entry name" value="Dimeric_a/b-barrel"/>
</dbReference>
<proteinExistence type="inferred from homology"/>
<dbReference type="SUPFAM" id="SSF54909">
    <property type="entry name" value="Dimeric alpha+beta barrel"/>
    <property type="match status" value="1"/>
</dbReference>
<evidence type="ECO:0000256" key="5">
    <source>
        <dbReference type="ARBA" id="ARBA00023004"/>
    </source>
</evidence>
<sequence>MAREQLGICTEANLHSDYLLFNAVEGSESILRYKLARLPQVIDRLAGHFSEALLTSVVAVGSNYWATLYPDAMPLGLAPFPDTQAEDIDLAPVPIDIFIQLRSDRRDVNFIACQQVKQLLGGYAELQEHIQGFRYLDGRSLTGFIDMPANPRGKAKRDAALINHTHQPVFAAGSYLYLQCVNLLLNTWQLLSLTEQEDIMGMDKVSGQPVAADRQLADSHFALLQSATGVSQNILLQHMPFTRGSVHGEMQLTYSADPDVLLQQLLRRFGLMADNASYDQLLNYSTIEFSAAFFVPSISFLELAVKRVSSQLPFE</sequence>
<evidence type="ECO:0000259" key="8">
    <source>
        <dbReference type="Pfam" id="PF20628"/>
    </source>
</evidence>
<dbReference type="Proteomes" id="UP000663814">
    <property type="component" value="Unassembled WGS sequence"/>
</dbReference>
<feature type="domain" description="Dyp-type peroxidase C-terminal" evidence="8">
    <location>
        <begin position="138"/>
        <end position="298"/>
    </location>
</feature>
<dbReference type="PROSITE" id="PS51404">
    <property type="entry name" value="DYP_PEROXIDASE"/>
    <property type="match status" value="1"/>
</dbReference>
<comment type="cofactor">
    <cofactor evidence="1">
        <name>heme b</name>
        <dbReference type="ChEBI" id="CHEBI:60344"/>
    </cofactor>
</comment>
<keyword evidence="10" id="KW-1185">Reference proteome</keyword>
<evidence type="ECO:0000256" key="3">
    <source>
        <dbReference type="ARBA" id="ARBA00022723"/>
    </source>
</evidence>
<keyword evidence="5" id="KW-0408">Iron</keyword>
<organism evidence="9 10">
    <name type="scientific">Rheinheimera maricola</name>
    <dbReference type="NCBI Taxonomy" id="2793282"/>
    <lineage>
        <taxon>Bacteria</taxon>
        <taxon>Pseudomonadati</taxon>
        <taxon>Pseudomonadota</taxon>
        <taxon>Gammaproteobacteria</taxon>
        <taxon>Chromatiales</taxon>
        <taxon>Chromatiaceae</taxon>
        <taxon>Rheinheimera</taxon>
    </lineage>
</organism>
<dbReference type="Pfam" id="PF04261">
    <property type="entry name" value="Dyp_perox_N"/>
    <property type="match status" value="1"/>
</dbReference>
<dbReference type="PANTHER" id="PTHR30521:SF0">
    <property type="entry name" value="DYP-TYPE PEROXIDASE FAMILY PROTEIN"/>
    <property type="match status" value="1"/>
</dbReference>
<dbReference type="GO" id="GO:0004601">
    <property type="term" value="F:peroxidase activity"/>
    <property type="evidence" value="ECO:0007669"/>
    <property type="project" value="UniProtKB-KW"/>
</dbReference>
<evidence type="ECO:0000313" key="9">
    <source>
        <dbReference type="EMBL" id="MBZ9612240.1"/>
    </source>
</evidence>
<evidence type="ECO:0000313" key="10">
    <source>
        <dbReference type="Proteomes" id="UP000663814"/>
    </source>
</evidence>